<organism evidence="7 8">
    <name type="scientific">Gadus morhua</name>
    <name type="common">Atlantic cod</name>
    <dbReference type="NCBI Taxonomy" id="8049"/>
    <lineage>
        <taxon>Eukaryota</taxon>
        <taxon>Metazoa</taxon>
        <taxon>Chordata</taxon>
        <taxon>Craniata</taxon>
        <taxon>Vertebrata</taxon>
        <taxon>Euteleostomi</taxon>
        <taxon>Actinopterygii</taxon>
        <taxon>Neopterygii</taxon>
        <taxon>Teleostei</taxon>
        <taxon>Neoteleostei</taxon>
        <taxon>Acanthomorphata</taxon>
        <taxon>Zeiogadaria</taxon>
        <taxon>Gadariae</taxon>
        <taxon>Gadiformes</taxon>
        <taxon>Gadoidei</taxon>
        <taxon>Gadidae</taxon>
        <taxon>Gadus</taxon>
    </lineage>
</organism>
<feature type="coiled-coil region" evidence="4">
    <location>
        <begin position="646"/>
        <end position="680"/>
    </location>
</feature>
<protein>
    <recommendedName>
        <fullName evidence="6">EML-like second beta-propeller domain-containing protein</fullName>
    </recommendedName>
</protein>
<evidence type="ECO:0000259" key="6">
    <source>
        <dbReference type="Pfam" id="PF23414"/>
    </source>
</evidence>
<reference evidence="7" key="2">
    <citation type="submission" date="2025-09" db="UniProtKB">
        <authorList>
            <consortium name="Ensembl"/>
        </authorList>
    </citation>
    <scope>IDENTIFICATION</scope>
</reference>
<feature type="transmembrane region" description="Helical" evidence="5">
    <location>
        <begin position="1085"/>
        <end position="1108"/>
    </location>
</feature>
<evidence type="ECO:0000256" key="2">
    <source>
        <dbReference type="ARBA" id="ARBA00022737"/>
    </source>
</evidence>
<keyword evidence="4" id="KW-0175">Coiled coil</keyword>
<dbReference type="SUPFAM" id="SSF50998">
    <property type="entry name" value="Quinoprotein alcohol dehydrogenase-like"/>
    <property type="match status" value="1"/>
</dbReference>
<dbReference type="Pfam" id="PF23414">
    <property type="entry name" value="Beta-prop_EML_2"/>
    <property type="match status" value="1"/>
</dbReference>
<accession>A0A8C5CDU9</accession>
<dbReference type="InterPro" id="IPR055442">
    <property type="entry name" value="Beta-prop_EML-like_2nd"/>
</dbReference>
<evidence type="ECO:0000256" key="5">
    <source>
        <dbReference type="SAM" id="Phobius"/>
    </source>
</evidence>
<feature type="repeat" description="WD" evidence="3">
    <location>
        <begin position="596"/>
        <end position="637"/>
    </location>
</feature>
<reference evidence="7" key="1">
    <citation type="submission" date="2025-08" db="UniProtKB">
        <authorList>
            <consortium name="Ensembl"/>
        </authorList>
    </citation>
    <scope>IDENTIFICATION</scope>
</reference>
<dbReference type="PANTHER" id="PTHR32215:SF0">
    <property type="entry name" value="CILIA- AND FLAGELLA-ASSOCIATED PROTEIN 57"/>
    <property type="match status" value="1"/>
</dbReference>
<feature type="coiled-coil region" evidence="4">
    <location>
        <begin position="805"/>
        <end position="839"/>
    </location>
</feature>
<dbReference type="InterPro" id="IPR015943">
    <property type="entry name" value="WD40/YVTN_repeat-like_dom_sf"/>
</dbReference>
<dbReference type="InterPro" id="IPR011047">
    <property type="entry name" value="Quinoprotein_ADH-like_sf"/>
</dbReference>
<feature type="coiled-coil region" evidence="4">
    <location>
        <begin position="715"/>
        <end position="752"/>
    </location>
</feature>
<sequence>MATVAQSNFIFGLRRGVTNNLCFLDDQTVVFPSGNNCIRYNIDQKWQKFIPGTERSLGLQAMALSANRRYLAVSESGEKPTITVYDLTHEQGRKRKLLTAGDGPAGEFLCMAFSPNSKYLVGQSGGPTWTLVLWLWERQKVLATVSSSDGDPVSQVSFNPLDDTQLCVSGPGLVCLLNYREGVLKRQSPAKVKGVAVLCHAWVSGTRVVAGTDQGRLLMVESGELRWDLDAWTRPAQLLETRSGGGRGVTAILAYSKGFMCSVGPGTVCVFENTEEMDSYRKTRELLIPPDPCTYEPGRAQQQQVATLCLSPGEDTLALSTQQGQLYAINLISTEISRGEPAHFEFLSSSFHTKSITGLSVCIRKPLVASCSLDRSVRVWNYDTNVLELYKEFQEEALSVSLHPSGLFLLVGFTDKLRVMNLLIDDIRTVKELTLRGCPECVFSHGGHLFAAINGNVIHIYSVTTFDNMLTLKGHNGKVSAVAWSADDSRLVSCGTDGAVYEWNAHSGKRESENVLKSCVYAGVAVSSDARTIFAAGTSLKEIQDSQVLRELSGDDVTYTALALSRSGKVIFTGTSSGTVRVVRNPLPLQQDWTEYQAHCGPVTKVLVTFDDQLLLTASGDGSLMVWRILDKESRRDKELSYTEEILITKTDLEEKNQNMQELKTRVEELRMEKEYQLRLSDSRYNEKIKELSDTFILEIQALKAKNQVDSQKLLLEYSKNLEQQRQSTAQQEENEARLEALEQSHARALGELRLSYQEQLQHTSQQLAKVGGARTWGGGGSPTHLGGGWGPTHHGGGGGVEPHLDSLRREVEERCEDIERLKKEAGRLQGVIRSLETDILGLKKEISERVETIQDKERVICDQGKKNQELEKINFLRNSMLEEQKKSMAPRDSAITEMKAQIQEMEAELKLFHEENTQLELHVSDLKLKLRATAKERNKEMQKVSPAHTHALHLRFQVDLHRCAALLQEPGQLKKAVQEMYGCYIRPGDVVEIVGVDEDIQREWARQRDHLEKTVSSLKVQQAKDSEQQQQKNLKLMRVSSLNRSLTLTLTLTLTLNLTLTLTLTLLLARLLPGFSSSAASGRLCVLMCCMFLPLPCALFYNILFPWCLLLHNSMF</sequence>
<keyword evidence="5" id="KW-1133">Transmembrane helix</keyword>
<proteinExistence type="predicted"/>
<dbReference type="AlphaFoldDB" id="A0A8C5CDU9"/>
<keyword evidence="1 3" id="KW-0853">WD repeat</keyword>
<evidence type="ECO:0000313" key="7">
    <source>
        <dbReference type="Ensembl" id="ENSGMOP00000060151.1"/>
    </source>
</evidence>
<feature type="domain" description="EML-like second beta-propeller" evidence="6">
    <location>
        <begin position="357"/>
        <end position="629"/>
    </location>
</feature>
<feature type="repeat" description="WD" evidence="3">
    <location>
        <begin position="472"/>
        <end position="513"/>
    </location>
</feature>
<dbReference type="GeneTree" id="ENSGT00620000088018"/>
<feature type="coiled-coil region" evidence="4">
    <location>
        <begin position="896"/>
        <end position="923"/>
    </location>
</feature>
<dbReference type="FunFam" id="2.130.10.10:FF:000271">
    <property type="entry name" value="cilia- and flagella-associated protein 57"/>
    <property type="match status" value="1"/>
</dbReference>
<keyword evidence="5" id="KW-0472">Membrane</keyword>
<dbReference type="SUPFAM" id="SSF50978">
    <property type="entry name" value="WD40 repeat-like"/>
    <property type="match status" value="1"/>
</dbReference>
<dbReference type="InterPro" id="IPR001680">
    <property type="entry name" value="WD40_rpt"/>
</dbReference>
<keyword evidence="5" id="KW-0812">Transmembrane</keyword>
<feature type="transmembrane region" description="Helical" evidence="5">
    <location>
        <begin position="1047"/>
        <end position="1073"/>
    </location>
</feature>
<dbReference type="PROSITE" id="PS50082">
    <property type="entry name" value="WD_REPEATS_2"/>
    <property type="match status" value="3"/>
</dbReference>
<feature type="repeat" description="WD" evidence="3">
    <location>
        <begin position="349"/>
        <end position="384"/>
    </location>
</feature>
<keyword evidence="2" id="KW-0677">Repeat</keyword>
<dbReference type="Ensembl" id="ENSGMOT00000053756.1">
    <property type="protein sequence ID" value="ENSGMOP00000060151.1"/>
    <property type="gene ID" value="ENSGMOG00000006907.2"/>
</dbReference>
<evidence type="ECO:0000256" key="3">
    <source>
        <dbReference type="PROSITE-ProRule" id="PRU00221"/>
    </source>
</evidence>
<dbReference type="Proteomes" id="UP000694546">
    <property type="component" value="Chromosome 8"/>
</dbReference>
<name>A0A8C5CDU9_GADMO</name>
<evidence type="ECO:0000256" key="1">
    <source>
        <dbReference type="ARBA" id="ARBA00022574"/>
    </source>
</evidence>
<dbReference type="PROSITE" id="PS50294">
    <property type="entry name" value="WD_REPEATS_REGION"/>
    <property type="match status" value="2"/>
</dbReference>
<dbReference type="Gene3D" id="2.130.10.10">
    <property type="entry name" value="YVTN repeat-like/Quinoprotein amine dehydrogenase"/>
    <property type="match status" value="2"/>
</dbReference>
<dbReference type="PANTHER" id="PTHR32215">
    <property type="entry name" value="CILIA- AND FLAGELLA-ASSOCIATED PROTEIN 57"/>
    <property type="match status" value="1"/>
</dbReference>
<evidence type="ECO:0000313" key="8">
    <source>
        <dbReference type="Proteomes" id="UP000694546"/>
    </source>
</evidence>
<evidence type="ECO:0000256" key="4">
    <source>
        <dbReference type="SAM" id="Coils"/>
    </source>
</evidence>
<dbReference type="SMART" id="SM00320">
    <property type="entry name" value="WD40"/>
    <property type="match status" value="7"/>
</dbReference>
<dbReference type="InterPro" id="IPR052993">
    <property type="entry name" value="CFA-57"/>
</dbReference>
<dbReference type="InterPro" id="IPR036322">
    <property type="entry name" value="WD40_repeat_dom_sf"/>
</dbReference>
<keyword evidence="8" id="KW-1185">Reference proteome</keyword>